<dbReference type="AlphaFoldDB" id="A0A1I5GW46"/>
<feature type="domain" description="PIN" evidence="5">
    <location>
        <begin position="19"/>
        <end position="130"/>
    </location>
</feature>
<protein>
    <submittedName>
        <fullName evidence="6">PIN domain nuclease, a component of toxin-antitoxin system (PIN domain)</fullName>
    </submittedName>
</protein>
<dbReference type="CDD" id="cd18682">
    <property type="entry name" value="PIN_VapC-like"/>
    <property type="match status" value="1"/>
</dbReference>
<evidence type="ECO:0000256" key="2">
    <source>
        <dbReference type="ARBA" id="ARBA00022723"/>
    </source>
</evidence>
<dbReference type="InterPro" id="IPR002716">
    <property type="entry name" value="PIN_dom"/>
</dbReference>
<dbReference type="Gene3D" id="3.40.50.1010">
    <property type="entry name" value="5'-nuclease"/>
    <property type="match status" value="1"/>
</dbReference>
<proteinExistence type="predicted"/>
<dbReference type="InterPro" id="IPR029060">
    <property type="entry name" value="PIN-like_dom_sf"/>
</dbReference>
<reference evidence="6 7" key="1">
    <citation type="submission" date="2016-10" db="EMBL/GenBank/DDBJ databases">
        <authorList>
            <person name="de Groot N.N."/>
        </authorList>
    </citation>
    <scope>NUCLEOTIDE SEQUENCE [LARGE SCALE GENOMIC DNA]</scope>
    <source>
        <strain evidence="6 7">CGMCC 4.1877</strain>
    </source>
</reference>
<evidence type="ECO:0000259" key="5">
    <source>
        <dbReference type="Pfam" id="PF01850"/>
    </source>
</evidence>
<evidence type="ECO:0000256" key="1">
    <source>
        <dbReference type="ARBA" id="ARBA00022722"/>
    </source>
</evidence>
<keyword evidence="7" id="KW-1185">Reference proteome</keyword>
<dbReference type="GO" id="GO:0016787">
    <property type="term" value="F:hydrolase activity"/>
    <property type="evidence" value="ECO:0007669"/>
    <property type="project" value="UniProtKB-KW"/>
</dbReference>
<dbReference type="Pfam" id="PF01850">
    <property type="entry name" value="PIN"/>
    <property type="match status" value="1"/>
</dbReference>
<evidence type="ECO:0000313" key="7">
    <source>
        <dbReference type="Proteomes" id="UP000199614"/>
    </source>
</evidence>
<evidence type="ECO:0000256" key="3">
    <source>
        <dbReference type="ARBA" id="ARBA00022801"/>
    </source>
</evidence>
<evidence type="ECO:0000256" key="4">
    <source>
        <dbReference type="ARBA" id="ARBA00022842"/>
    </source>
</evidence>
<name>A0A1I5GW46_PSUAM</name>
<organism evidence="6 7">
    <name type="scientific">Pseudonocardia ammonioxydans</name>
    <dbReference type="NCBI Taxonomy" id="260086"/>
    <lineage>
        <taxon>Bacteria</taxon>
        <taxon>Bacillati</taxon>
        <taxon>Actinomycetota</taxon>
        <taxon>Actinomycetes</taxon>
        <taxon>Pseudonocardiales</taxon>
        <taxon>Pseudonocardiaceae</taxon>
        <taxon>Pseudonocardia</taxon>
    </lineage>
</organism>
<keyword evidence="1" id="KW-0540">Nuclease</keyword>
<keyword evidence="4" id="KW-0460">Magnesium</keyword>
<dbReference type="GO" id="GO:0046872">
    <property type="term" value="F:metal ion binding"/>
    <property type="evidence" value="ECO:0007669"/>
    <property type="project" value="UniProtKB-KW"/>
</dbReference>
<dbReference type="Proteomes" id="UP000199614">
    <property type="component" value="Unassembled WGS sequence"/>
</dbReference>
<gene>
    <name evidence="6" type="ORF">SAMN05216207_10523</name>
</gene>
<dbReference type="GO" id="GO:0004518">
    <property type="term" value="F:nuclease activity"/>
    <property type="evidence" value="ECO:0007669"/>
    <property type="project" value="UniProtKB-KW"/>
</dbReference>
<evidence type="ECO:0000313" key="6">
    <source>
        <dbReference type="EMBL" id="SFO40284.1"/>
    </source>
</evidence>
<accession>A0A1I5GW46</accession>
<dbReference type="EMBL" id="FOUY01000052">
    <property type="protein sequence ID" value="SFO40284.1"/>
    <property type="molecule type" value="Genomic_DNA"/>
</dbReference>
<sequence>MTRPAPSAPAAGGDRPMAVLDASAVLAWLRDEPGAAVVTGYLDAAVISAVNLAEVHQKLAQRGVDADRTIRQLRSLGIGVRAFDATDALAASRLWPATRTAGLSLGDRCCLALAARLEAPAVTADTAWAALEVGVTVVPIR</sequence>
<dbReference type="SUPFAM" id="SSF88723">
    <property type="entry name" value="PIN domain-like"/>
    <property type="match status" value="1"/>
</dbReference>
<keyword evidence="2" id="KW-0479">Metal-binding</keyword>
<keyword evidence="3" id="KW-0378">Hydrolase</keyword>
<dbReference type="STRING" id="260086.SAMN05216207_10523"/>